<keyword evidence="11" id="KW-1185">Reference proteome</keyword>
<dbReference type="GO" id="GO:0008443">
    <property type="term" value="F:phosphofructokinase activity"/>
    <property type="evidence" value="ECO:0007669"/>
    <property type="project" value="TreeGrafter"/>
</dbReference>
<dbReference type="EMBL" id="CP087781">
    <property type="protein sequence ID" value="UZA50716.1"/>
    <property type="molecule type" value="Genomic_DNA"/>
</dbReference>
<keyword evidence="5" id="KW-0067">ATP-binding</keyword>
<dbReference type="GO" id="GO:0005829">
    <property type="term" value="C:cytosol"/>
    <property type="evidence" value="ECO:0007669"/>
    <property type="project" value="TreeGrafter"/>
</dbReference>
<keyword evidence="2 6" id="KW-0808">Transferase</keyword>
<gene>
    <name evidence="8" type="ORF">LP092_09290</name>
    <name evidence="9" type="ORF">LP129_09240</name>
</gene>
<dbReference type="InterPro" id="IPR017583">
    <property type="entry name" value="Tagatose/fructose_Pkinase"/>
</dbReference>
<evidence type="ECO:0000259" key="7">
    <source>
        <dbReference type="Pfam" id="PF00294"/>
    </source>
</evidence>
<evidence type="ECO:0000256" key="2">
    <source>
        <dbReference type="ARBA" id="ARBA00022679"/>
    </source>
</evidence>
<keyword evidence="3" id="KW-0547">Nucleotide-binding</keyword>
<evidence type="ECO:0000256" key="5">
    <source>
        <dbReference type="ARBA" id="ARBA00022840"/>
    </source>
</evidence>
<evidence type="ECO:0000313" key="11">
    <source>
        <dbReference type="Proteomes" id="UP001163632"/>
    </source>
</evidence>
<dbReference type="Gene3D" id="3.40.1190.20">
    <property type="match status" value="1"/>
</dbReference>
<proteinExistence type="inferred from homology"/>
<dbReference type="InterPro" id="IPR029056">
    <property type="entry name" value="Ribokinase-like"/>
</dbReference>
<evidence type="ECO:0000256" key="6">
    <source>
        <dbReference type="PIRNR" id="PIRNR000535"/>
    </source>
</evidence>
<dbReference type="GO" id="GO:0005524">
    <property type="term" value="F:ATP binding"/>
    <property type="evidence" value="ECO:0007669"/>
    <property type="project" value="UniProtKB-KW"/>
</dbReference>
<dbReference type="InterPro" id="IPR011611">
    <property type="entry name" value="PfkB_dom"/>
</dbReference>
<evidence type="ECO:0000256" key="1">
    <source>
        <dbReference type="ARBA" id="ARBA00010688"/>
    </source>
</evidence>
<comment type="similarity">
    <text evidence="1 6">Belongs to the carbohydrate kinase PfkB family.</text>
</comment>
<dbReference type="CDD" id="cd01164">
    <property type="entry name" value="FruK_PfkB_like"/>
    <property type="match status" value="1"/>
</dbReference>
<dbReference type="InterPro" id="IPR002173">
    <property type="entry name" value="Carboh/pur_kinase_PfkB_CS"/>
</dbReference>
<evidence type="ECO:0000256" key="4">
    <source>
        <dbReference type="ARBA" id="ARBA00022777"/>
    </source>
</evidence>
<accession>A0AAQ2T2K2</accession>
<evidence type="ECO:0000313" key="8">
    <source>
        <dbReference type="EMBL" id="UZA02183.1"/>
    </source>
</evidence>
<organism evidence="9 10">
    <name type="scientific">Moraxella bovis</name>
    <dbReference type="NCBI Taxonomy" id="476"/>
    <lineage>
        <taxon>Bacteria</taxon>
        <taxon>Pseudomonadati</taxon>
        <taxon>Pseudomonadota</taxon>
        <taxon>Gammaproteobacteria</taxon>
        <taxon>Moraxellales</taxon>
        <taxon>Moraxellaceae</taxon>
        <taxon>Moraxella</taxon>
    </lineage>
</organism>
<sequence length="358" mass="38450">MSLTLPIANTLPKKPCPVAPLAKCVLWRWECNMQVLCITLNPAIDMTVSLDVLTLGAVNRALSSQMDAAGKGLNAAQILADLGVNAVATGFLGGDNDGIFNRLFDERDALNHSENLGWVTDSFVRVAGITRTNIKLADVVDGIGRTTDVNGQGFVVTETDKLHFFDQVAELAPACDAVLIAGSLATGFGLPDFDHLLALLTNIHGKVAVDVSGEALKIAMRYPLWLIKPNNDELFEAFGIRADGLDEQVALFDEIHSHIEHVFISMGEKGVHWLRQTPNGREMYGATPPVMIVKSTVGAGDTFTAGMIFGLLREDEPTKALARATALSAHAVSIIGFKVPEQDVLTDLIEQVAVKKLA</sequence>
<dbReference type="PANTHER" id="PTHR46566">
    <property type="entry name" value="1-PHOSPHOFRUCTOKINASE-RELATED"/>
    <property type="match status" value="1"/>
</dbReference>
<evidence type="ECO:0000313" key="10">
    <source>
        <dbReference type="Proteomes" id="UP001163283"/>
    </source>
</evidence>
<dbReference type="Proteomes" id="UP001163283">
    <property type="component" value="Chromosome"/>
</dbReference>
<dbReference type="PANTHER" id="PTHR46566:SF5">
    <property type="entry name" value="1-PHOSPHOFRUCTOKINASE"/>
    <property type="match status" value="1"/>
</dbReference>
<dbReference type="SUPFAM" id="SSF53613">
    <property type="entry name" value="Ribokinase-like"/>
    <property type="match status" value="1"/>
</dbReference>
<feature type="domain" description="Carbohydrate kinase PfkB" evidence="7">
    <location>
        <begin position="43"/>
        <end position="333"/>
    </location>
</feature>
<evidence type="ECO:0000256" key="3">
    <source>
        <dbReference type="ARBA" id="ARBA00022741"/>
    </source>
</evidence>
<dbReference type="PIRSF" id="PIRSF000535">
    <property type="entry name" value="1PFK/6PFK/LacC"/>
    <property type="match status" value="1"/>
</dbReference>
<protein>
    <recommendedName>
        <fullName evidence="6">Phosphofructokinase</fullName>
    </recommendedName>
</protein>
<dbReference type="EMBL" id="CP087830">
    <property type="protein sequence ID" value="UZA02183.1"/>
    <property type="molecule type" value="Genomic_DNA"/>
</dbReference>
<reference evidence="9 10" key="1">
    <citation type="journal article" date="2022" name="BMC Microbiol.">
        <title>Whole genome sequencing of Moraxella bovis strains from North America reveals two genotypes with different genetic determinants.</title>
        <authorList>
            <person name="Wynn E.L."/>
            <person name="Hille M.M."/>
            <person name="Loy J.D."/>
            <person name="Schuller G."/>
            <person name="Kuhn K.L."/>
            <person name="Dickey A.M."/>
            <person name="Bono J.L."/>
            <person name="Clawson M.L."/>
        </authorList>
    </citation>
    <scope>NUCLEOTIDE SEQUENCE [LARGE SCALE GENOMIC DNA]</scope>
    <source>
        <strain evidence="8">SAM102599</strain>
        <strain evidence="9 10">SAM57978</strain>
    </source>
</reference>
<dbReference type="GeneID" id="77188265"/>
<dbReference type="Pfam" id="PF00294">
    <property type="entry name" value="PfkB"/>
    <property type="match status" value="1"/>
</dbReference>
<evidence type="ECO:0000313" key="9">
    <source>
        <dbReference type="EMBL" id="UZA50716.1"/>
    </source>
</evidence>
<keyword evidence="4" id="KW-0418">Kinase</keyword>
<dbReference type="RefSeq" id="WP_244893619.1">
    <property type="nucleotide sequence ID" value="NZ_CP087765.1"/>
</dbReference>
<name>A0AAQ2T2K2_MORBO</name>
<dbReference type="Proteomes" id="UP001163632">
    <property type="component" value="Chromosome"/>
</dbReference>
<dbReference type="NCBIfam" id="TIGR03168">
    <property type="entry name" value="1-PFK"/>
    <property type="match status" value="1"/>
</dbReference>
<dbReference type="AlphaFoldDB" id="A0AAQ2T2K2"/>
<dbReference type="PROSITE" id="PS00584">
    <property type="entry name" value="PFKB_KINASES_2"/>
    <property type="match status" value="1"/>
</dbReference>